<reference evidence="2" key="1">
    <citation type="journal article" date="2020" name="Stud. Mycol.">
        <title>101 Dothideomycetes genomes: a test case for predicting lifestyles and emergence of pathogens.</title>
        <authorList>
            <person name="Haridas S."/>
            <person name="Albert R."/>
            <person name="Binder M."/>
            <person name="Bloem J."/>
            <person name="Labutti K."/>
            <person name="Salamov A."/>
            <person name="Andreopoulos B."/>
            <person name="Baker S."/>
            <person name="Barry K."/>
            <person name="Bills G."/>
            <person name="Bluhm B."/>
            <person name="Cannon C."/>
            <person name="Castanera R."/>
            <person name="Culley D."/>
            <person name="Daum C."/>
            <person name="Ezra D."/>
            <person name="Gonzalez J."/>
            <person name="Henrissat B."/>
            <person name="Kuo A."/>
            <person name="Liang C."/>
            <person name="Lipzen A."/>
            <person name="Lutzoni F."/>
            <person name="Magnuson J."/>
            <person name="Mondo S."/>
            <person name="Nolan M."/>
            <person name="Ohm R."/>
            <person name="Pangilinan J."/>
            <person name="Park H.-J."/>
            <person name="Ramirez L."/>
            <person name="Alfaro M."/>
            <person name="Sun H."/>
            <person name="Tritt A."/>
            <person name="Yoshinaga Y."/>
            <person name="Zwiers L.-H."/>
            <person name="Turgeon B."/>
            <person name="Goodwin S."/>
            <person name="Spatafora J."/>
            <person name="Crous P."/>
            <person name="Grigoriev I."/>
        </authorList>
    </citation>
    <scope>NUCLEOTIDE SEQUENCE</scope>
    <source>
        <strain evidence="2">CBS 123094</strain>
    </source>
</reference>
<dbReference type="EMBL" id="ML977683">
    <property type="protein sequence ID" value="KAF1993839.1"/>
    <property type="molecule type" value="Genomic_DNA"/>
</dbReference>
<dbReference type="AlphaFoldDB" id="A0A6A5VYU1"/>
<keyword evidence="3" id="KW-1185">Reference proteome</keyword>
<feature type="chain" id="PRO_5025491106" description="Secreted protein" evidence="1">
    <location>
        <begin position="24"/>
        <end position="78"/>
    </location>
</feature>
<gene>
    <name evidence="2" type="ORF">P154DRAFT_587729</name>
</gene>
<protein>
    <recommendedName>
        <fullName evidence="4">Secreted protein</fullName>
    </recommendedName>
</protein>
<evidence type="ECO:0000313" key="2">
    <source>
        <dbReference type="EMBL" id="KAF1993839.1"/>
    </source>
</evidence>
<feature type="signal peptide" evidence="1">
    <location>
        <begin position="1"/>
        <end position="23"/>
    </location>
</feature>
<keyword evidence="1" id="KW-0732">Signal</keyword>
<evidence type="ECO:0008006" key="4">
    <source>
        <dbReference type="Google" id="ProtNLM"/>
    </source>
</evidence>
<dbReference type="Proteomes" id="UP000799779">
    <property type="component" value="Unassembled WGS sequence"/>
</dbReference>
<evidence type="ECO:0000256" key="1">
    <source>
        <dbReference type="SAM" id="SignalP"/>
    </source>
</evidence>
<name>A0A6A5VYU1_9PLEO</name>
<proteinExistence type="predicted"/>
<evidence type="ECO:0000313" key="3">
    <source>
        <dbReference type="Proteomes" id="UP000799779"/>
    </source>
</evidence>
<accession>A0A6A5VYU1</accession>
<sequence length="78" mass="8904">MSNLRGWTTWLSFSLHLATPVHFSSNGVRNRGKSPRKLGCACVPLFPFSRLRSNVRVSSTLLCRNSRFQWGLGLRIRD</sequence>
<organism evidence="2 3">
    <name type="scientific">Amniculicola lignicola CBS 123094</name>
    <dbReference type="NCBI Taxonomy" id="1392246"/>
    <lineage>
        <taxon>Eukaryota</taxon>
        <taxon>Fungi</taxon>
        <taxon>Dikarya</taxon>
        <taxon>Ascomycota</taxon>
        <taxon>Pezizomycotina</taxon>
        <taxon>Dothideomycetes</taxon>
        <taxon>Pleosporomycetidae</taxon>
        <taxon>Pleosporales</taxon>
        <taxon>Amniculicolaceae</taxon>
        <taxon>Amniculicola</taxon>
    </lineage>
</organism>